<sequence>MKRPAIRSLLAISLLCLALSTGSAFGALLDLVPIEAQFVMQINMPKVVGLDIIQKLFDQFGANTEESQKAMQDFVQKTGLDPKKSLKTVVVFLTALTDQETGHPMPGLLFHGDFDTGRIIELVKADPDMAAQVSLEKVGGFDALKGKAVETGLSVFLDKNTILLGTPAIVDHVIKIKTGKDKGIMTNAAFAKVVKQASPEAALWGGVVVSPQWVKEAQTDPVSANFAAVKAVLFSLAYDKQFAFELAGEVEKKDDTAKVKDALKNVMDAMAAWSQDVPAISQAFKAAKIEGGETTAKLTLAMDKAAFEDMIKKVQAQTAPAAPKK</sequence>
<protein>
    <submittedName>
        <fullName evidence="2">Uncharacterized protein</fullName>
    </submittedName>
</protein>
<evidence type="ECO:0000313" key="2">
    <source>
        <dbReference type="EMBL" id="RCK79296.1"/>
    </source>
</evidence>
<feature type="chain" id="PRO_5016570722" evidence="1">
    <location>
        <begin position="27"/>
        <end position="325"/>
    </location>
</feature>
<dbReference type="AlphaFoldDB" id="A0A367ZMP9"/>
<reference evidence="2 3" key="1">
    <citation type="submission" date="2018-05" db="EMBL/GenBank/DDBJ databases">
        <title>A metagenomic window into the 2 km-deep terrestrial subsurface aquifer revealed taxonomically and functionally diverse microbial community comprising novel uncultured bacterial lineages.</title>
        <authorList>
            <person name="Kadnikov V.V."/>
            <person name="Mardanov A.V."/>
            <person name="Beletsky A.V."/>
            <person name="Banks D."/>
            <person name="Pimenov N.V."/>
            <person name="Frank Y.A."/>
            <person name="Karnachuk O.V."/>
            <person name="Ravin N.V."/>
        </authorList>
    </citation>
    <scope>NUCLEOTIDE SEQUENCE [LARGE SCALE GENOMIC DNA]</scope>
    <source>
        <strain evidence="2">BY5</strain>
    </source>
</reference>
<gene>
    <name evidence="2" type="ORF">OZSIB_0167</name>
</gene>
<evidence type="ECO:0000313" key="3">
    <source>
        <dbReference type="Proteomes" id="UP000252355"/>
    </source>
</evidence>
<feature type="signal peptide" evidence="1">
    <location>
        <begin position="1"/>
        <end position="26"/>
    </location>
</feature>
<proteinExistence type="predicted"/>
<evidence type="ECO:0000256" key="1">
    <source>
        <dbReference type="SAM" id="SignalP"/>
    </source>
</evidence>
<dbReference type="EMBL" id="QOQW01000014">
    <property type="protein sequence ID" value="RCK79296.1"/>
    <property type="molecule type" value="Genomic_DNA"/>
</dbReference>
<organism evidence="2 3">
    <name type="scientific">Candidatus Ozemobacter sibiricus</name>
    <dbReference type="NCBI Taxonomy" id="2268124"/>
    <lineage>
        <taxon>Bacteria</taxon>
        <taxon>Candidatus Ozemobacteria</taxon>
        <taxon>Candidatus Ozemobacterales</taxon>
        <taxon>Candidatus Ozemobacteraceae</taxon>
        <taxon>Candidatus Ozemobacter</taxon>
    </lineage>
</organism>
<keyword evidence="1" id="KW-0732">Signal</keyword>
<name>A0A367ZMP9_9BACT</name>
<comment type="caution">
    <text evidence="2">The sequence shown here is derived from an EMBL/GenBank/DDBJ whole genome shotgun (WGS) entry which is preliminary data.</text>
</comment>
<accession>A0A367ZMP9</accession>
<dbReference type="Proteomes" id="UP000252355">
    <property type="component" value="Unassembled WGS sequence"/>
</dbReference>